<accession>A0A7W6V336</accession>
<dbReference type="GO" id="GO:0003677">
    <property type="term" value="F:DNA binding"/>
    <property type="evidence" value="ECO:0007669"/>
    <property type="project" value="UniProtKB-KW"/>
</dbReference>
<sequence length="80" mass="8992">MGETVTIQRIGDRCGIMLPQEHLDKLGWKEGDRVEIRSDQVHIEFTAPNGDDSEAARSFSLAHGTAMRNYLTALKELARH</sequence>
<evidence type="ECO:0000313" key="4">
    <source>
        <dbReference type="Proteomes" id="UP000520770"/>
    </source>
</evidence>
<evidence type="ECO:0000313" key="3">
    <source>
        <dbReference type="EMBL" id="MBB4448186.1"/>
    </source>
</evidence>
<reference evidence="4 5" key="1">
    <citation type="submission" date="2020-08" db="EMBL/GenBank/DDBJ databases">
        <title>Genomic Encyclopedia of Type Strains, Phase IV (KMG-V): Genome sequencing to study the core and pangenomes of soil and plant-associated prokaryotes.</title>
        <authorList>
            <person name="Whitman W."/>
        </authorList>
    </citation>
    <scope>NUCLEOTIDE SEQUENCE [LARGE SCALE GENOMIC DNA]</scope>
    <source>
        <strain evidence="2 5">SEMIA 444</strain>
        <strain evidence="1 4">SEMIA 448</strain>
        <strain evidence="3 6">SEMIA 452</strain>
    </source>
</reference>
<protein>
    <submittedName>
        <fullName evidence="3">Bifunctional DNA-binding transcriptional regulator/antitoxin component of YhaV-PrlF toxin-antitoxin module</fullName>
    </submittedName>
</protein>
<dbReference type="Proteomes" id="UP000520770">
    <property type="component" value="Unassembled WGS sequence"/>
</dbReference>
<dbReference type="SUPFAM" id="SSF89447">
    <property type="entry name" value="AbrB/MazE/MraZ-like"/>
    <property type="match status" value="1"/>
</dbReference>
<evidence type="ECO:0000313" key="5">
    <source>
        <dbReference type="Proteomes" id="UP000524535"/>
    </source>
</evidence>
<dbReference type="Proteomes" id="UP000524535">
    <property type="component" value="Unassembled WGS sequence"/>
</dbReference>
<evidence type="ECO:0000313" key="2">
    <source>
        <dbReference type="EMBL" id="MBB4413553.1"/>
    </source>
</evidence>
<evidence type="ECO:0000313" key="1">
    <source>
        <dbReference type="EMBL" id="MBB4350415.1"/>
    </source>
</evidence>
<keyword evidence="5" id="KW-1185">Reference proteome</keyword>
<evidence type="ECO:0000313" key="6">
    <source>
        <dbReference type="Proteomes" id="UP000576087"/>
    </source>
</evidence>
<name>A0A7W6V336_9HYPH</name>
<dbReference type="InterPro" id="IPR037914">
    <property type="entry name" value="SpoVT-AbrB_sf"/>
</dbReference>
<dbReference type="RefSeq" id="WP_183827156.1">
    <property type="nucleotide sequence ID" value="NZ_JACIGW010000005.1"/>
</dbReference>
<dbReference type="EMBL" id="JACIGW010000005">
    <property type="protein sequence ID" value="MBB4350415.1"/>
    <property type="molecule type" value="Genomic_DNA"/>
</dbReference>
<proteinExistence type="predicted"/>
<dbReference type="Proteomes" id="UP000576087">
    <property type="component" value="Unassembled WGS sequence"/>
</dbReference>
<comment type="caution">
    <text evidence="3">The sequence shown here is derived from an EMBL/GenBank/DDBJ whole genome shotgun (WGS) entry which is preliminary data.</text>
</comment>
<dbReference type="EMBL" id="JACIHM010000006">
    <property type="protein sequence ID" value="MBB4448186.1"/>
    <property type="molecule type" value="Genomic_DNA"/>
</dbReference>
<gene>
    <name evidence="2" type="ORF">GGE31_004081</name>
    <name evidence="1" type="ORF">GGE33_004180</name>
    <name evidence="3" type="ORF">GGE35_004023</name>
</gene>
<dbReference type="Gene3D" id="2.10.260.10">
    <property type="match status" value="1"/>
</dbReference>
<organism evidence="3 6">
    <name type="scientific">Aliirhizobium cellulosilyticum</name>
    <dbReference type="NCBI Taxonomy" id="393664"/>
    <lineage>
        <taxon>Bacteria</taxon>
        <taxon>Pseudomonadati</taxon>
        <taxon>Pseudomonadota</taxon>
        <taxon>Alphaproteobacteria</taxon>
        <taxon>Hyphomicrobiales</taxon>
        <taxon>Rhizobiaceae</taxon>
        <taxon>Aliirhizobium</taxon>
    </lineage>
</organism>
<dbReference type="EMBL" id="JACIGY010000006">
    <property type="protein sequence ID" value="MBB4413553.1"/>
    <property type="molecule type" value="Genomic_DNA"/>
</dbReference>
<dbReference type="AlphaFoldDB" id="A0A7W6V336"/>
<keyword evidence="3" id="KW-0238">DNA-binding</keyword>